<dbReference type="Gene3D" id="3.40.50.720">
    <property type="entry name" value="NAD(P)-binding Rossmann-like Domain"/>
    <property type="match status" value="1"/>
</dbReference>
<reference evidence="2 3" key="1">
    <citation type="submission" date="2016-03" db="EMBL/GenBank/DDBJ databases">
        <title>Whole genome sequencing of Grifola frondosa 9006-11.</title>
        <authorList>
            <person name="Min B."/>
            <person name="Park H."/>
            <person name="Kim J.-G."/>
            <person name="Cho H."/>
            <person name="Oh Y.-L."/>
            <person name="Kong W.-S."/>
            <person name="Choi I.-G."/>
        </authorList>
    </citation>
    <scope>NUCLEOTIDE SEQUENCE [LARGE SCALE GENOMIC DNA]</scope>
    <source>
        <strain evidence="2 3">9006-11</strain>
    </source>
</reference>
<proteinExistence type="predicted"/>
<dbReference type="InterPro" id="IPR041550">
    <property type="entry name" value="FASI_helical"/>
</dbReference>
<sequence length="392" mass="42966">MNRADPELVAYMQYSTSTNQLIDNCREVLGQPLLYKDVIFPTAPHTEVTAKGDIVYTEIVRENVRKLEAYVEEMASGDTITAPTNIQKIQDDVLKLWNVVKSQPEISEKQRNRIKALFEGVFLRPQVSSVTSITADKVPLLKVGTNWEYSSNLVGVYLAILHEIATSGATFKDKNTLLTGVGKGVIGVEILKGLLSGGAHAAIIPHAIAGDGRVLQDVFRWFGSKGSALTVGPFNQGSEQDVKALVDYIYSTLGLTLDYILLFIENRCEISLDDKSELAHHIMLVNLLQLVGAVKESEPPLRNSTDTDCSATMACTPSLGSLWKHGVNILTLRGRCWLDLRTGLMDATNMVAHDVESHGVHTLSAKEMVLKAMPWDRGDHENPSIVPASSLT</sequence>
<organism evidence="2 3">
    <name type="scientific">Grifola frondosa</name>
    <name type="common">Maitake</name>
    <name type="synonym">Polyporus frondosus</name>
    <dbReference type="NCBI Taxonomy" id="5627"/>
    <lineage>
        <taxon>Eukaryota</taxon>
        <taxon>Fungi</taxon>
        <taxon>Dikarya</taxon>
        <taxon>Basidiomycota</taxon>
        <taxon>Agaricomycotina</taxon>
        <taxon>Agaricomycetes</taxon>
        <taxon>Polyporales</taxon>
        <taxon>Grifolaceae</taxon>
        <taxon>Grifola</taxon>
    </lineage>
</organism>
<evidence type="ECO:0000259" key="1">
    <source>
        <dbReference type="Pfam" id="PF18314"/>
    </source>
</evidence>
<protein>
    <submittedName>
        <fullName evidence="2">Fatty acid synthase subunit alpha</fullName>
    </submittedName>
</protein>
<name>A0A1C7MM11_GRIFR</name>
<dbReference type="InterPro" id="IPR036291">
    <property type="entry name" value="NAD(P)-bd_dom_sf"/>
</dbReference>
<dbReference type="SUPFAM" id="SSF51735">
    <property type="entry name" value="NAD(P)-binding Rossmann-fold domains"/>
    <property type="match status" value="1"/>
</dbReference>
<evidence type="ECO:0000313" key="2">
    <source>
        <dbReference type="EMBL" id="OBZ77868.1"/>
    </source>
</evidence>
<dbReference type="EMBL" id="LUGG01000002">
    <property type="protein sequence ID" value="OBZ77868.1"/>
    <property type="molecule type" value="Genomic_DNA"/>
</dbReference>
<dbReference type="Pfam" id="PF18314">
    <property type="entry name" value="FAS_I_H"/>
    <property type="match status" value="1"/>
</dbReference>
<dbReference type="OrthoDB" id="2789709at2759"/>
<keyword evidence="3" id="KW-1185">Reference proteome</keyword>
<feature type="domain" description="Fatty acid synthase type I helical" evidence="1">
    <location>
        <begin position="12"/>
        <end position="78"/>
    </location>
</feature>
<gene>
    <name evidence="2" type="primary">fasA_0</name>
    <name evidence="2" type="ORF">A0H81_02830</name>
</gene>
<accession>A0A1C7MM11</accession>
<dbReference type="Proteomes" id="UP000092993">
    <property type="component" value="Unassembled WGS sequence"/>
</dbReference>
<comment type="caution">
    <text evidence="2">The sequence shown here is derived from an EMBL/GenBank/DDBJ whole genome shotgun (WGS) entry which is preliminary data.</text>
</comment>
<evidence type="ECO:0000313" key="3">
    <source>
        <dbReference type="Proteomes" id="UP000092993"/>
    </source>
</evidence>
<dbReference type="STRING" id="5627.A0A1C7MM11"/>
<dbReference type="AlphaFoldDB" id="A0A1C7MM11"/>